<comment type="caution">
    <text evidence="2">The sequence shown here is derived from an EMBL/GenBank/DDBJ whole genome shotgun (WGS) entry which is preliminary data.</text>
</comment>
<dbReference type="OrthoDB" id="10478733at2759"/>
<sequence length="180" mass="20703">MECKPELYPLWHCHVDAVDLAVSSFQYYYGKRRCDGEVVWEQQARVLNPLFPSPVQDDGIFKEMTSHYFTSWMPSFFGQQGDSLEKKLNDKLLDKIKPLERTVNDLAAKCSEQSEETMKKLEVQLVDATQSLQVQIEGLETRMTSQENRAGREFKQLQRSLDSVLLPDGLMSKLDHAVAQ</sequence>
<name>A0A812T4K6_SYMPI</name>
<evidence type="ECO:0000313" key="2">
    <source>
        <dbReference type="EMBL" id="CAE7510097.1"/>
    </source>
</evidence>
<dbReference type="EMBL" id="CAJNIZ010028680">
    <property type="protein sequence ID" value="CAE7510097.1"/>
    <property type="molecule type" value="Genomic_DNA"/>
</dbReference>
<accession>A0A812T4K6</accession>
<evidence type="ECO:0000256" key="1">
    <source>
        <dbReference type="SAM" id="Coils"/>
    </source>
</evidence>
<feature type="coiled-coil region" evidence="1">
    <location>
        <begin position="111"/>
        <end position="149"/>
    </location>
</feature>
<gene>
    <name evidence="2" type="ORF">SPIL2461_LOCUS13260</name>
</gene>
<proteinExistence type="predicted"/>
<feature type="non-terminal residue" evidence="2">
    <location>
        <position position="180"/>
    </location>
</feature>
<evidence type="ECO:0000313" key="3">
    <source>
        <dbReference type="Proteomes" id="UP000649617"/>
    </source>
</evidence>
<organism evidence="2 3">
    <name type="scientific">Symbiodinium pilosum</name>
    <name type="common">Dinoflagellate</name>
    <dbReference type="NCBI Taxonomy" id="2952"/>
    <lineage>
        <taxon>Eukaryota</taxon>
        <taxon>Sar</taxon>
        <taxon>Alveolata</taxon>
        <taxon>Dinophyceae</taxon>
        <taxon>Suessiales</taxon>
        <taxon>Symbiodiniaceae</taxon>
        <taxon>Symbiodinium</taxon>
    </lineage>
</organism>
<keyword evidence="1" id="KW-0175">Coiled coil</keyword>
<keyword evidence="3" id="KW-1185">Reference proteome</keyword>
<dbReference type="AlphaFoldDB" id="A0A812T4K6"/>
<reference evidence="2" key="1">
    <citation type="submission" date="2021-02" db="EMBL/GenBank/DDBJ databases">
        <authorList>
            <person name="Dougan E. K."/>
            <person name="Rhodes N."/>
            <person name="Thang M."/>
            <person name="Chan C."/>
        </authorList>
    </citation>
    <scope>NUCLEOTIDE SEQUENCE</scope>
</reference>
<dbReference type="Proteomes" id="UP000649617">
    <property type="component" value="Unassembled WGS sequence"/>
</dbReference>
<protein>
    <submittedName>
        <fullName evidence="2">Uncharacterized protein</fullName>
    </submittedName>
</protein>